<dbReference type="SMART" id="SM00822">
    <property type="entry name" value="PKS_KR"/>
    <property type="match status" value="1"/>
</dbReference>
<dbReference type="PANTHER" id="PTHR45024:SF2">
    <property type="entry name" value="SCP2 DOMAIN-CONTAINING PROTEIN"/>
    <property type="match status" value="1"/>
</dbReference>
<dbReference type="PRINTS" id="PR00080">
    <property type="entry name" value="SDRFAMILY"/>
</dbReference>
<dbReference type="Pfam" id="PF00106">
    <property type="entry name" value="adh_short"/>
    <property type="match status" value="1"/>
</dbReference>
<evidence type="ECO:0000256" key="3">
    <source>
        <dbReference type="RuleBase" id="RU000363"/>
    </source>
</evidence>
<evidence type="ECO:0000259" key="4">
    <source>
        <dbReference type="SMART" id="SM00822"/>
    </source>
</evidence>
<feature type="domain" description="Ketoreductase" evidence="4">
    <location>
        <begin position="16"/>
        <end position="200"/>
    </location>
</feature>
<proteinExistence type="inferred from homology"/>
<dbReference type="InterPro" id="IPR051687">
    <property type="entry name" value="Peroxisomal_Beta-Oxidation"/>
</dbReference>
<dbReference type="Gene3D" id="3.40.50.720">
    <property type="entry name" value="NAD(P)-binding Rossmann-like Domain"/>
    <property type="match status" value="1"/>
</dbReference>
<sequence>MTSPNEFAPPGSFKNRTVIVTGGAGSIGRPLCLAFASAGANVVVNDLGGDISGSGSSPSPASSVVAEIKSAGGSAVADTHSVTDAHAILTTALEAFGRIDIIVNNAGITRYGLLESQPPDAFTDVFAVNAAAPLALLHHAWPLFQAQSYGRVVNFASDSMFGMANSLPYVVSRGATFGATRTLALEGGPHGILVNAVCPTSYSRMMEPMFKDMPSEHRALTESRYRGEANVPMILALAHESCPVSGQVFSTGAYGMSRVMLGTTSAVSGCTTMGEVTRRLPELLEKGREYAEPMNVYEFADFRARTSEK</sequence>
<dbReference type="InterPro" id="IPR057326">
    <property type="entry name" value="KR_dom"/>
</dbReference>
<dbReference type="AlphaFoldDB" id="A0A6A6Q9V4"/>
<reference evidence="5" key="1">
    <citation type="journal article" date="2020" name="Stud. Mycol.">
        <title>101 Dothideomycetes genomes: a test case for predicting lifestyles and emergence of pathogens.</title>
        <authorList>
            <person name="Haridas S."/>
            <person name="Albert R."/>
            <person name="Binder M."/>
            <person name="Bloem J."/>
            <person name="Labutti K."/>
            <person name="Salamov A."/>
            <person name="Andreopoulos B."/>
            <person name="Baker S."/>
            <person name="Barry K."/>
            <person name="Bills G."/>
            <person name="Bluhm B."/>
            <person name="Cannon C."/>
            <person name="Castanera R."/>
            <person name="Culley D."/>
            <person name="Daum C."/>
            <person name="Ezra D."/>
            <person name="Gonzalez J."/>
            <person name="Henrissat B."/>
            <person name="Kuo A."/>
            <person name="Liang C."/>
            <person name="Lipzen A."/>
            <person name="Lutzoni F."/>
            <person name="Magnuson J."/>
            <person name="Mondo S."/>
            <person name="Nolan M."/>
            <person name="Ohm R."/>
            <person name="Pangilinan J."/>
            <person name="Park H.-J."/>
            <person name="Ramirez L."/>
            <person name="Alfaro M."/>
            <person name="Sun H."/>
            <person name="Tritt A."/>
            <person name="Yoshinaga Y."/>
            <person name="Zwiers L.-H."/>
            <person name="Turgeon B."/>
            <person name="Goodwin S."/>
            <person name="Spatafora J."/>
            <person name="Crous P."/>
            <person name="Grigoriev I."/>
        </authorList>
    </citation>
    <scope>NUCLEOTIDE SEQUENCE</scope>
    <source>
        <strain evidence="5">CBS 269.34</strain>
    </source>
</reference>
<dbReference type="EMBL" id="MU004200">
    <property type="protein sequence ID" value="KAF2488881.1"/>
    <property type="molecule type" value="Genomic_DNA"/>
</dbReference>
<organism evidence="5 6">
    <name type="scientific">Lophium mytilinum</name>
    <dbReference type="NCBI Taxonomy" id="390894"/>
    <lineage>
        <taxon>Eukaryota</taxon>
        <taxon>Fungi</taxon>
        <taxon>Dikarya</taxon>
        <taxon>Ascomycota</taxon>
        <taxon>Pezizomycotina</taxon>
        <taxon>Dothideomycetes</taxon>
        <taxon>Pleosporomycetidae</taxon>
        <taxon>Mytilinidiales</taxon>
        <taxon>Mytilinidiaceae</taxon>
        <taxon>Lophium</taxon>
    </lineage>
</organism>
<dbReference type="GO" id="GO:0016491">
    <property type="term" value="F:oxidoreductase activity"/>
    <property type="evidence" value="ECO:0007669"/>
    <property type="project" value="UniProtKB-KW"/>
</dbReference>
<dbReference type="SUPFAM" id="SSF51735">
    <property type="entry name" value="NAD(P)-binding Rossmann-fold domains"/>
    <property type="match status" value="1"/>
</dbReference>
<gene>
    <name evidence="5" type="ORF">BU16DRAFT_215499</name>
</gene>
<keyword evidence="6" id="KW-1185">Reference proteome</keyword>
<dbReference type="OrthoDB" id="3592703at2759"/>
<evidence type="ECO:0000313" key="5">
    <source>
        <dbReference type="EMBL" id="KAF2488881.1"/>
    </source>
</evidence>
<evidence type="ECO:0000313" key="6">
    <source>
        <dbReference type="Proteomes" id="UP000799750"/>
    </source>
</evidence>
<accession>A0A6A6Q9V4</accession>
<comment type="similarity">
    <text evidence="1 3">Belongs to the short-chain dehydrogenases/reductases (SDR) family.</text>
</comment>
<evidence type="ECO:0000256" key="1">
    <source>
        <dbReference type="ARBA" id="ARBA00006484"/>
    </source>
</evidence>
<name>A0A6A6Q9V4_9PEZI</name>
<dbReference type="InterPro" id="IPR036291">
    <property type="entry name" value="NAD(P)-bd_dom_sf"/>
</dbReference>
<dbReference type="InterPro" id="IPR002347">
    <property type="entry name" value="SDR_fam"/>
</dbReference>
<keyword evidence="2" id="KW-0560">Oxidoreductase</keyword>
<dbReference type="PANTHER" id="PTHR45024">
    <property type="entry name" value="DEHYDROGENASES, SHORT CHAIN"/>
    <property type="match status" value="1"/>
</dbReference>
<evidence type="ECO:0000256" key="2">
    <source>
        <dbReference type="ARBA" id="ARBA00023002"/>
    </source>
</evidence>
<dbReference type="Proteomes" id="UP000799750">
    <property type="component" value="Unassembled WGS sequence"/>
</dbReference>
<protein>
    <submittedName>
        <fullName evidence="5">NAD(P)-binding protein</fullName>
    </submittedName>
</protein>
<dbReference type="PRINTS" id="PR00081">
    <property type="entry name" value="GDHRDH"/>
</dbReference>